<dbReference type="InterPro" id="IPR008160">
    <property type="entry name" value="Collagen"/>
</dbReference>
<dbReference type="GO" id="GO:0050839">
    <property type="term" value="F:cell adhesion molecule binding"/>
    <property type="evidence" value="ECO:0007669"/>
    <property type="project" value="TreeGrafter"/>
</dbReference>
<keyword evidence="4" id="KW-0325">Glycoprotein</keyword>
<evidence type="ECO:0000259" key="8">
    <source>
        <dbReference type="PROSITE" id="PS50835"/>
    </source>
</evidence>
<dbReference type="SMART" id="SM00409">
    <property type="entry name" value="IG"/>
    <property type="match status" value="1"/>
</dbReference>
<dbReference type="AlphaFoldDB" id="A0A8J2PK79"/>
<feature type="domain" description="Ig-like" evidence="8">
    <location>
        <begin position="131"/>
        <end position="214"/>
    </location>
</feature>
<dbReference type="PANTHER" id="PTHR11640:SF31">
    <property type="entry name" value="IRREGULAR CHIASM C-ROUGHEST PROTEIN-RELATED"/>
    <property type="match status" value="1"/>
</dbReference>
<evidence type="ECO:0000256" key="1">
    <source>
        <dbReference type="ARBA" id="ARBA00004479"/>
    </source>
</evidence>
<dbReference type="GO" id="GO:0005886">
    <property type="term" value="C:plasma membrane"/>
    <property type="evidence" value="ECO:0007669"/>
    <property type="project" value="TreeGrafter"/>
</dbReference>
<dbReference type="InterPro" id="IPR001442">
    <property type="entry name" value="Collagen_IV_NC"/>
</dbReference>
<protein>
    <submittedName>
        <fullName evidence="10">Uncharacterized protein</fullName>
    </submittedName>
</protein>
<dbReference type="GO" id="GO:0005581">
    <property type="term" value="C:collagen trimer"/>
    <property type="evidence" value="ECO:0007669"/>
    <property type="project" value="InterPro"/>
</dbReference>
<feature type="region of interest" description="Disordered" evidence="6">
    <location>
        <begin position="236"/>
        <end position="258"/>
    </location>
</feature>
<dbReference type="PROSITE" id="PS51403">
    <property type="entry name" value="NC1_IV"/>
    <property type="match status" value="1"/>
</dbReference>
<dbReference type="InterPro" id="IPR007110">
    <property type="entry name" value="Ig-like_dom"/>
</dbReference>
<dbReference type="Proteomes" id="UP000708208">
    <property type="component" value="Unassembled WGS sequence"/>
</dbReference>
<reference evidence="10" key="1">
    <citation type="submission" date="2021-06" db="EMBL/GenBank/DDBJ databases">
        <authorList>
            <person name="Hodson N. C."/>
            <person name="Mongue J. A."/>
            <person name="Jaron S. K."/>
        </authorList>
    </citation>
    <scope>NUCLEOTIDE SEQUENCE</scope>
</reference>
<name>A0A8J2PK79_9HEXA</name>
<proteinExistence type="predicted"/>
<dbReference type="Pfam" id="PF07679">
    <property type="entry name" value="I-set"/>
    <property type="match status" value="1"/>
</dbReference>
<organism evidence="10 11">
    <name type="scientific">Allacma fusca</name>
    <dbReference type="NCBI Taxonomy" id="39272"/>
    <lineage>
        <taxon>Eukaryota</taxon>
        <taxon>Metazoa</taxon>
        <taxon>Ecdysozoa</taxon>
        <taxon>Arthropoda</taxon>
        <taxon>Hexapoda</taxon>
        <taxon>Collembola</taxon>
        <taxon>Symphypleona</taxon>
        <taxon>Sminthuridae</taxon>
        <taxon>Allacma</taxon>
    </lineage>
</organism>
<comment type="subcellular location">
    <subcellularLocation>
        <location evidence="1">Membrane</location>
        <topology evidence="1">Single-pass type I membrane protein</topology>
    </subcellularLocation>
</comment>
<evidence type="ECO:0000256" key="3">
    <source>
        <dbReference type="ARBA" id="ARBA00023157"/>
    </source>
</evidence>
<dbReference type="PROSITE" id="PS50835">
    <property type="entry name" value="IG_LIKE"/>
    <property type="match status" value="1"/>
</dbReference>
<evidence type="ECO:0000256" key="6">
    <source>
        <dbReference type="SAM" id="MobiDB-lite"/>
    </source>
</evidence>
<gene>
    <name evidence="10" type="ORF">AFUS01_LOCUS43438</name>
</gene>
<evidence type="ECO:0000313" key="11">
    <source>
        <dbReference type="Proteomes" id="UP000708208"/>
    </source>
</evidence>
<keyword evidence="2 7" id="KW-0472">Membrane</keyword>
<feature type="transmembrane region" description="Helical" evidence="7">
    <location>
        <begin position="39"/>
        <end position="62"/>
    </location>
</feature>
<feature type="region of interest" description="Disordered" evidence="6">
    <location>
        <begin position="1"/>
        <end position="22"/>
    </location>
</feature>
<dbReference type="SMART" id="SM00111">
    <property type="entry name" value="C4"/>
    <property type="match status" value="2"/>
</dbReference>
<keyword evidence="7" id="KW-1133">Transmembrane helix</keyword>
<evidence type="ECO:0000256" key="7">
    <source>
        <dbReference type="SAM" id="Phobius"/>
    </source>
</evidence>
<keyword evidence="11" id="KW-1185">Reference proteome</keyword>
<dbReference type="EMBL" id="CAJVCH010570044">
    <property type="protein sequence ID" value="CAG7833863.1"/>
    <property type="molecule type" value="Genomic_DNA"/>
</dbReference>
<dbReference type="InterPro" id="IPR003599">
    <property type="entry name" value="Ig_sub"/>
</dbReference>
<dbReference type="InterPro" id="IPR013098">
    <property type="entry name" value="Ig_I-set"/>
</dbReference>
<keyword evidence="7" id="KW-0812">Transmembrane</keyword>
<evidence type="ECO:0000313" key="10">
    <source>
        <dbReference type="EMBL" id="CAG7833863.1"/>
    </source>
</evidence>
<dbReference type="GO" id="GO:0098609">
    <property type="term" value="P:cell-cell adhesion"/>
    <property type="evidence" value="ECO:0007669"/>
    <property type="project" value="TreeGrafter"/>
</dbReference>
<dbReference type="GO" id="GO:0005911">
    <property type="term" value="C:cell-cell junction"/>
    <property type="evidence" value="ECO:0007669"/>
    <property type="project" value="TreeGrafter"/>
</dbReference>
<comment type="caution">
    <text evidence="10">The sequence shown here is derived from an EMBL/GenBank/DDBJ whole genome shotgun (WGS) entry which is preliminary data.</text>
</comment>
<dbReference type="OrthoDB" id="10071882at2759"/>
<keyword evidence="3" id="KW-1015">Disulfide bond</keyword>
<dbReference type="Pfam" id="PF01391">
    <property type="entry name" value="Collagen"/>
    <property type="match status" value="1"/>
</dbReference>
<feature type="domain" description="Collagen IV NC1" evidence="9">
    <location>
        <begin position="295"/>
        <end position="425"/>
    </location>
</feature>
<evidence type="ECO:0000256" key="2">
    <source>
        <dbReference type="ARBA" id="ARBA00023136"/>
    </source>
</evidence>
<dbReference type="PANTHER" id="PTHR11640">
    <property type="entry name" value="NEPHRIN"/>
    <property type="match status" value="1"/>
</dbReference>
<sequence length="494" mass="52601">MSGSGKSRSVGPENFSLLNPQQVPQSDKMATNTGVIRNFVIIMSIFTLIQLIILACGAYLIFSTWYKAESVLEEAVNRENEALERFKVDECVCSPVRMRQTGDAVEAVVAGDDVNKRRTSSSSVLRKSVKLKVGIEPKRATKREGESASFKCYFNGNVSSMVEWSFNGGDTLPENVRISKEHLTIRVVTAENAGNYSCTVEAGEGFGESSAQLMVQTADGILGRNTLASSDSIPISGIQGPPGPQGPQGERGIPGLPGIDGKNGIPGVAGLPGERGPIGIEGLPGLPGQRGAGAARFIVRHSQSKSAPVCPSSFIKHYEGYSLISFSSGQESHQTSQDGMGSCQRSFSPSLLVNCNSNDEVCSVEEKTKSYWLGVRNVTEEDTLSLISRCTVCEAPSTVVTLHSQASAVPACPSGWNTVWRGHSFAFLQSLSSASSCLEVFDPSPVIECDSSCRRTLVEVPASSQHGIWLAASDTPNASGSDMVSKCRVCSKKI</sequence>
<dbReference type="GO" id="GO:0005201">
    <property type="term" value="F:extracellular matrix structural constituent"/>
    <property type="evidence" value="ECO:0007669"/>
    <property type="project" value="InterPro"/>
</dbReference>
<dbReference type="SMART" id="SM00408">
    <property type="entry name" value="IGc2"/>
    <property type="match status" value="1"/>
</dbReference>
<evidence type="ECO:0000259" key="9">
    <source>
        <dbReference type="PROSITE" id="PS51403"/>
    </source>
</evidence>
<keyword evidence="5" id="KW-0393">Immunoglobulin domain</keyword>
<evidence type="ECO:0000256" key="4">
    <source>
        <dbReference type="ARBA" id="ARBA00023180"/>
    </source>
</evidence>
<evidence type="ECO:0000256" key="5">
    <source>
        <dbReference type="ARBA" id="ARBA00023319"/>
    </source>
</evidence>
<dbReference type="Pfam" id="PF01413">
    <property type="entry name" value="C4"/>
    <property type="match status" value="2"/>
</dbReference>
<accession>A0A8J2PK79</accession>
<dbReference type="InterPro" id="IPR051275">
    <property type="entry name" value="Cell_adhesion_signaling"/>
</dbReference>
<dbReference type="InterPro" id="IPR003598">
    <property type="entry name" value="Ig_sub2"/>
</dbReference>